<organism evidence="3 4">
    <name type="scientific">Gossypium australe</name>
    <dbReference type="NCBI Taxonomy" id="47621"/>
    <lineage>
        <taxon>Eukaryota</taxon>
        <taxon>Viridiplantae</taxon>
        <taxon>Streptophyta</taxon>
        <taxon>Embryophyta</taxon>
        <taxon>Tracheophyta</taxon>
        <taxon>Spermatophyta</taxon>
        <taxon>Magnoliopsida</taxon>
        <taxon>eudicotyledons</taxon>
        <taxon>Gunneridae</taxon>
        <taxon>Pentapetalae</taxon>
        <taxon>rosids</taxon>
        <taxon>malvids</taxon>
        <taxon>Malvales</taxon>
        <taxon>Malvaceae</taxon>
        <taxon>Malvoideae</taxon>
        <taxon>Gossypium</taxon>
    </lineage>
</organism>
<evidence type="ECO:0000313" key="4">
    <source>
        <dbReference type="Proteomes" id="UP000325315"/>
    </source>
</evidence>
<sequence>MDWLTQNDAVVNCKEKYIVLKCQNGELLHVEFDKLDGLSTYRNISEDAYLAYVLDTKVSESKIQSVLVICDFPDVFSKELPGLPPVREVEFSIDLVLGTTLISIAPYRMAPTELKELKGQLQELTDRGFARSIFSPCGASVLFVKKKDGSLRLCIDYRQLNKVTIKNNYPLPRIDGLFDQLKGATVFSKIELRFGYYQLRAKESDVPKTTFKTRYGHYEFLVMPFGLTNAPAVFMDLMNRIFRPSLDRFVVVFIDDILVYSRDENEHANHLRIVLHTLREKQLYLRKVGFLGHIVSVKGIRVDRNKISTIINWKPPKNVSEVKSFLGLVGYYRRFVKGFSMIASLMTCLLQKDVKFEWTNKCQQNFDRLKALLTETPVLVQPELGKEFVIYSDASLNGLGCLLMQEGKVIVYASRQLKPHERNYPIYDLEPATIYKWLELLKDYDLVIDYHPRKANVVSDAVRKKSLFSLQAMNIRLSLSDSAQKDDSELQTKRVQCELNSDLEFQIGSDGCLLFRGRICVPKNSELIQKILNEAHNGTMPVHPGSNKMYNDLKKMYWWSGMIRDISKFVLKCLICQQVKAEHQVPSGLL</sequence>
<dbReference type="PANTHER" id="PTHR37984">
    <property type="entry name" value="PROTEIN CBG26694"/>
    <property type="match status" value="1"/>
</dbReference>
<dbReference type="Proteomes" id="UP000325315">
    <property type="component" value="Unassembled WGS sequence"/>
</dbReference>
<dbReference type="Gene3D" id="1.10.340.70">
    <property type="match status" value="1"/>
</dbReference>
<dbReference type="Pfam" id="PF17919">
    <property type="entry name" value="RT_RNaseH_2"/>
    <property type="match status" value="1"/>
</dbReference>
<dbReference type="InterPro" id="IPR000477">
    <property type="entry name" value="RT_dom"/>
</dbReference>
<keyword evidence="1" id="KW-0511">Multifunctional enzyme</keyword>
<dbReference type="PANTHER" id="PTHR37984:SF5">
    <property type="entry name" value="PROTEIN NYNRIN-LIKE"/>
    <property type="match status" value="1"/>
</dbReference>
<dbReference type="OrthoDB" id="661860at2759"/>
<protein>
    <submittedName>
        <fullName evidence="3">DNA/RNA polymerases superfamily protein</fullName>
    </submittedName>
</protein>
<evidence type="ECO:0000313" key="3">
    <source>
        <dbReference type="EMBL" id="KAA3486485.1"/>
    </source>
</evidence>
<gene>
    <name evidence="3" type="ORF">EPI10_030392</name>
</gene>
<comment type="caution">
    <text evidence="3">The sequence shown here is derived from an EMBL/GenBank/DDBJ whole genome shotgun (WGS) entry which is preliminary data.</text>
</comment>
<dbReference type="AlphaFoldDB" id="A0A5B6X0I9"/>
<dbReference type="Pfam" id="PF17921">
    <property type="entry name" value="Integrase_H2C2"/>
    <property type="match status" value="1"/>
</dbReference>
<dbReference type="Gene3D" id="3.30.70.270">
    <property type="match status" value="2"/>
</dbReference>
<evidence type="ECO:0000256" key="1">
    <source>
        <dbReference type="ARBA" id="ARBA00023268"/>
    </source>
</evidence>
<dbReference type="EMBL" id="SMMG02000001">
    <property type="protein sequence ID" value="KAA3486485.1"/>
    <property type="molecule type" value="Genomic_DNA"/>
</dbReference>
<dbReference type="InterPro" id="IPR043128">
    <property type="entry name" value="Rev_trsase/Diguanyl_cyclase"/>
</dbReference>
<dbReference type="InterPro" id="IPR050951">
    <property type="entry name" value="Retrovirus_Pol_polyprotein"/>
</dbReference>
<name>A0A5B6X0I9_9ROSI</name>
<dbReference type="SUPFAM" id="SSF56672">
    <property type="entry name" value="DNA/RNA polymerases"/>
    <property type="match status" value="1"/>
</dbReference>
<keyword evidence="4" id="KW-1185">Reference proteome</keyword>
<dbReference type="PROSITE" id="PS50878">
    <property type="entry name" value="RT_POL"/>
    <property type="match status" value="1"/>
</dbReference>
<dbReference type="GO" id="GO:0003824">
    <property type="term" value="F:catalytic activity"/>
    <property type="evidence" value="ECO:0007669"/>
    <property type="project" value="UniProtKB-KW"/>
</dbReference>
<evidence type="ECO:0000259" key="2">
    <source>
        <dbReference type="PROSITE" id="PS50878"/>
    </source>
</evidence>
<reference evidence="4" key="1">
    <citation type="journal article" date="2019" name="Plant Biotechnol. J.">
        <title>Genome sequencing of the Australian wild diploid species Gossypium australe highlights disease resistance and delayed gland morphogenesis.</title>
        <authorList>
            <person name="Cai Y."/>
            <person name="Cai X."/>
            <person name="Wang Q."/>
            <person name="Wang P."/>
            <person name="Zhang Y."/>
            <person name="Cai C."/>
            <person name="Xu Y."/>
            <person name="Wang K."/>
            <person name="Zhou Z."/>
            <person name="Wang C."/>
            <person name="Geng S."/>
            <person name="Li B."/>
            <person name="Dong Q."/>
            <person name="Hou Y."/>
            <person name="Wang H."/>
            <person name="Ai P."/>
            <person name="Liu Z."/>
            <person name="Yi F."/>
            <person name="Sun M."/>
            <person name="An G."/>
            <person name="Cheng J."/>
            <person name="Zhang Y."/>
            <person name="Shi Q."/>
            <person name="Xie Y."/>
            <person name="Shi X."/>
            <person name="Chang Y."/>
            <person name="Huang F."/>
            <person name="Chen Y."/>
            <person name="Hong S."/>
            <person name="Mi L."/>
            <person name="Sun Q."/>
            <person name="Zhang L."/>
            <person name="Zhou B."/>
            <person name="Peng R."/>
            <person name="Zhang X."/>
            <person name="Liu F."/>
        </authorList>
    </citation>
    <scope>NUCLEOTIDE SEQUENCE [LARGE SCALE GENOMIC DNA]</scope>
    <source>
        <strain evidence="4">cv. PA1801</strain>
    </source>
</reference>
<dbReference type="Pfam" id="PF00078">
    <property type="entry name" value="RVT_1"/>
    <property type="match status" value="1"/>
</dbReference>
<dbReference type="CDD" id="cd01647">
    <property type="entry name" value="RT_LTR"/>
    <property type="match status" value="1"/>
</dbReference>
<dbReference type="InterPro" id="IPR041577">
    <property type="entry name" value="RT_RNaseH_2"/>
</dbReference>
<dbReference type="InterPro" id="IPR041588">
    <property type="entry name" value="Integrase_H2C2"/>
</dbReference>
<dbReference type="Gene3D" id="3.10.10.10">
    <property type="entry name" value="HIV Type 1 Reverse Transcriptase, subunit A, domain 1"/>
    <property type="match status" value="1"/>
</dbReference>
<dbReference type="InterPro" id="IPR043502">
    <property type="entry name" value="DNA/RNA_pol_sf"/>
</dbReference>
<feature type="domain" description="Reverse transcriptase" evidence="2">
    <location>
        <begin position="125"/>
        <end position="330"/>
    </location>
</feature>
<proteinExistence type="predicted"/>
<dbReference type="FunFam" id="3.30.70.270:FF:000020">
    <property type="entry name" value="Transposon Tf2-6 polyprotein-like Protein"/>
    <property type="match status" value="1"/>
</dbReference>
<accession>A0A5B6X0I9</accession>